<evidence type="ECO:0000313" key="2">
    <source>
        <dbReference type="Proteomes" id="UP000464274"/>
    </source>
</evidence>
<protein>
    <submittedName>
        <fullName evidence="1">Uncharacterized protein</fullName>
    </submittedName>
</protein>
<sequence length="102" mass="12094">MNRYFVYEHCNRHGIKTVSVSLETPHASAECEYCDNGHDFFEKFDCLEELQAICNRHKLDYEVVLDSYAYPFEIPMSLHTIIETPRERITEYTAVYSKNRYG</sequence>
<keyword evidence="2" id="KW-1185">Reference proteome</keyword>
<evidence type="ECO:0000313" key="1">
    <source>
        <dbReference type="EMBL" id="QHJ75795.1"/>
    </source>
</evidence>
<name>A0A6B9SZA6_9CAUD</name>
<dbReference type="EMBL" id="MN864865">
    <property type="protein sequence ID" value="QHJ75795.1"/>
    <property type="molecule type" value="Genomic_DNA"/>
</dbReference>
<accession>A0A6B9SZA6</accession>
<organism evidence="1 2">
    <name type="scientific">Acinetobacter phage vB_AbaM_PhT2</name>
    <dbReference type="NCBI Taxonomy" id="2690230"/>
    <lineage>
        <taxon>Viruses</taxon>
        <taxon>Duplodnaviria</taxon>
        <taxon>Heunggongvirae</taxon>
        <taxon>Uroviricota</taxon>
        <taxon>Caudoviricetes</taxon>
        <taxon>Pantevenvirales</taxon>
        <taxon>Straboviridae</taxon>
        <taxon>Twarogvirinae</taxon>
        <taxon>Hadassahvirus</taxon>
        <taxon>Hadassahvirus pht2</taxon>
    </lineage>
</organism>
<proteinExistence type="predicted"/>
<dbReference type="Proteomes" id="UP000464274">
    <property type="component" value="Segment"/>
</dbReference>
<reference evidence="1 2" key="1">
    <citation type="submission" date="2019-12" db="EMBL/GenBank/DDBJ databases">
        <title>Developing bacteriophages as a method of controlling the opportunistic pathogen Acinetobacter baumannii in Thai hospitals.</title>
        <authorList>
            <person name="Styles K.M."/>
            <person name="Smith S.E."/>
            <person name="Thummeepak R."/>
            <person name="Leungtongkam U."/>
            <person name="Christie G.S."/>
            <person name="Millard A."/>
            <person name="Moat J."/>
            <person name="Dowson C.C."/>
            <person name="Wellington E.M."/>
            <person name="Sitthisak S."/>
            <person name="Sagona A.P."/>
        </authorList>
    </citation>
    <scope>NUCLEOTIDE SEQUENCE [LARGE SCALE GENOMIC DNA]</scope>
</reference>
<gene>
    <name evidence="1" type="ORF">vBAbaMPhT2_185</name>
</gene>